<dbReference type="KEGG" id="mox:DAMO_2433"/>
<keyword evidence="1" id="KW-1133">Transmembrane helix</keyword>
<evidence type="ECO:0000256" key="1">
    <source>
        <dbReference type="SAM" id="Phobius"/>
    </source>
</evidence>
<name>D5MIX9_METO1</name>
<sequence>MPLVPWHLEHFDSKFDCPLTALFVSAPDAEEAPTTNNITITPNHWQRSRDRKKTRIVIALLSSKGVTCACIVLSLVYTWLVR</sequence>
<accession>D5MIX9</accession>
<protein>
    <submittedName>
        <fullName evidence="2">Uncharacterized protein</fullName>
    </submittedName>
</protein>
<keyword evidence="1" id="KW-0472">Membrane</keyword>
<feature type="transmembrane region" description="Helical" evidence="1">
    <location>
        <begin position="56"/>
        <end position="80"/>
    </location>
</feature>
<proteinExistence type="predicted"/>
<dbReference type="Proteomes" id="UP000006898">
    <property type="component" value="Chromosome"/>
</dbReference>
<dbReference type="EMBL" id="FP565575">
    <property type="protein sequence ID" value="CBE69494.1"/>
    <property type="molecule type" value="Genomic_DNA"/>
</dbReference>
<keyword evidence="1" id="KW-0812">Transmembrane</keyword>
<evidence type="ECO:0000313" key="2">
    <source>
        <dbReference type="EMBL" id="CBE69494.1"/>
    </source>
</evidence>
<reference evidence="2 3" key="1">
    <citation type="journal article" date="2010" name="Nature">
        <title>Nitrite-driven anaerobic methane oxidation by oxygenic bacteria.</title>
        <authorList>
            <person name="Ettwig K.F."/>
            <person name="Butler M.K."/>
            <person name="Le Paslier D."/>
            <person name="Pelletier E."/>
            <person name="Mangenot S."/>
            <person name="Kuypers M.M.M."/>
            <person name="Schreiber F."/>
            <person name="Dutilh B.E."/>
            <person name="Zedelius J."/>
            <person name="de Beer D."/>
            <person name="Gloerich J."/>
            <person name="Wessels H.J.C.T."/>
            <person name="van Allen T."/>
            <person name="Luesken F."/>
            <person name="Wu M."/>
            <person name="van de Pas-Schoonen K.T."/>
            <person name="Op den Camp H.J.M."/>
            <person name="Janssen-Megens E.M."/>
            <person name="Francoijs K-J."/>
            <person name="Stunnenberg H."/>
            <person name="Weissenbach J."/>
            <person name="Jetten M.S.M."/>
            <person name="Strous M."/>
        </authorList>
    </citation>
    <scope>NUCLEOTIDE SEQUENCE [LARGE SCALE GENOMIC DNA]</scope>
</reference>
<dbReference type="HOGENOM" id="CLU_2552011_0_0_0"/>
<dbReference type="AlphaFoldDB" id="D5MIX9"/>
<gene>
    <name evidence="2" type="ORF">DAMO_2433</name>
</gene>
<organism evidence="2 3">
    <name type="scientific">Methylomirabilis oxygeniifera</name>
    <dbReference type="NCBI Taxonomy" id="671143"/>
    <lineage>
        <taxon>Bacteria</taxon>
        <taxon>Candidatus Methylomirabilota</taxon>
        <taxon>Candidatus Methylomirabilia</taxon>
        <taxon>Candidatus Methylomirabilales</taxon>
        <taxon>Candidatus Methylomirabilaceae</taxon>
        <taxon>Candidatus Methylomirabilis</taxon>
    </lineage>
</organism>
<evidence type="ECO:0000313" key="3">
    <source>
        <dbReference type="Proteomes" id="UP000006898"/>
    </source>
</evidence>